<dbReference type="PANTHER" id="PTHR37946">
    <property type="entry name" value="SLL1969 PROTEIN"/>
    <property type="match status" value="1"/>
</dbReference>
<gene>
    <name evidence="1" type="ORF">IPJ38_19115</name>
</gene>
<evidence type="ECO:0000313" key="1">
    <source>
        <dbReference type="EMBL" id="MBK7416887.1"/>
    </source>
</evidence>
<evidence type="ECO:0000313" key="2">
    <source>
        <dbReference type="Proteomes" id="UP000739411"/>
    </source>
</evidence>
<dbReference type="SUPFAM" id="SSF53474">
    <property type="entry name" value="alpha/beta-Hydrolases"/>
    <property type="match status" value="1"/>
</dbReference>
<accession>A0A935K086</accession>
<dbReference type="Proteomes" id="UP000739411">
    <property type="component" value="Unassembled WGS sequence"/>
</dbReference>
<organism evidence="1 2">
    <name type="scientific">Candidatus Dechloromonas phosphorivorans</name>
    <dbReference type="NCBI Taxonomy" id="2899244"/>
    <lineage>
        <taxon>Bacteria</taxon>
        <taxon>Pseudomonadati</taxon>
        <taxon>Pseudomonadota</taxon>
        <taxon>Betaproteobacteria</taxon>
        <taxon>Rhodocyclales</taxon>
        <taxon>Azonexaceae</taxon>
        <taxon>Dechloromonas</taxon>
    </lineage>
</organism>
<dbReference type="Pfam" id="PF06028">
    <property type="entry name" value="DUF915"/>
    <property type="match status" value="1"/>
</dbReference>
<dbReference type="AlphaFoldDB" id="A0A935K086"/>
<keyword evidence="1" id="KW-0378">Hydrolase</keyword>
<proteinExistence type="predicted"/>
<protein>
    <submittedName>
        <fullName evidence="1">Alpha/beta hydrolase</fullName>
    </submittedName>
</protein>
<dbReference type="PANTHER" id="PTHR37946:SF1">
    <property type="entry name" value="SLL1969 PROTEIN"/>
    <property type="match status" value="1"/>
</dbReference>
<dbReference type="InterPro" id="IPR029058">
    <property type="entry name" value="AB_hydrolase_fold"/>
</dbReference>
<reference evidence="1 2" key="1">
    <citation type="submission" date="2020-10" db="EMBL/GenBank/DDBJ databases">
        <title>Connecting structure to function with the recovery of over 1000 high-quality activated sludge metagenome-assembled genomes encoding full-length rRNA genes using long-read sequencing.</title>
        <authorList>
            <person name="Singleton C.M."/>
            <person name="Petriglieri F."/>
            <person name="Kristensen J.M."/>
            <person name="Kirkegaard R.H."/>
            <person name="Michaelsen T.Y."/>
            <person name="Andersen M.H."/>
            <person name="Karst S.M."/>
            <person name="Dueholm M.S."/>
            <person name="Nielsen P.H."/>
            <person name="Albertsen M."/>
        </authorList>
    </citation>
    <scope>NUCLEOTIDE SEQUENCE [LARGE SCALE GENOMIC DNA]</scope>
    <source>
        <strain evidence="1">EsbW_18-Q3-R4-48_BATAC.463</strain>
    </source>
</reference>
<sequence length="451" mass="50507">MTQFQLALPKTHFVLYKDSTKPQKVPYLSTIYLPCWQTYGQWLALLASLLLLSGCGNLARLAKDIRETGDQLRVVSGRISAPVCKDCEIIIAVSGDDHGQEIHNYRVFERSGNFRLAALRDSRFLIAFQDLNRDFSYQANEPAVLYKLSEREIKAGDVTDIELFLQGPSDRPVPPTLEKIFNLRGSSLGKIDVQVGDVLELDDERFSHESASMGMWEPIGFMKSGRAGIFFLEPYDSARIPVLFVHGINGTPRNFRAIIEGLDRQKFQPWVLNYPSGLDLRALGDGLIGILAELRHRYGFNTLHFVAHSMGGLMVREYMAECTRSNACDYAGNFVSISTPYGGVASTALWVDYARVVMPVWRNLVPDGPFLSDLFTNPLPPGVRQTMLITYRNTSRLSRDSGDGVIPLESQLRLEAQRQAVNIRGFNEDHTSVLQSSEAIKEVNQALLGVR</sequence>
<dbReference type="Gene3D" id="3.40.50.1820">
    <property type="entry name" value="alpha/beta hydrolase"/>
    <property type="match status" value="1"/>
</dbReference>
<dbReference type="EMBL" id="JADJMS010000047">
    <property type="protein sequence ID" value="MBK7416887.1"/>
    <property type="molecule type" value="Genomic_DNA"/>
</dbReference>
<comment type="caution">
    <text evidence="1">The sequence shown here is derived from an EMBL/GenBank/DDBJ whole genome shotgun (WGS) entry which is preliminary data.</text>
</comment>
<dbReference type="GO" id="GO:0016787">
    <property type="term" value="F:hydrolase activity"/>
    <property type="evidence" value="ECO:0007669"/>
    <property type="project" value="UniProtKB-KW"/>
</dbReference>
<dbReference type="InterPro" id="IPR010315">
    <property type="entry name" value="DUF915_hydro-like"/>
</dbReference>
<name>A0A935K086_9RHOO</name>